<dbReference type="PRINTS" id="PR00080">
    <property type="entry name" value="SDRFAMILY"/>
</dbReference>
<gene>
    <name evidence="4" type="ORF">FC83_GL003126</name>
</gene>
<comment type="caution">
    <text evidence="4">The sequence shown here is derived from an EMBL/GenBank/DDBJ whole genome shotgun (WGS) entry which is preliminary data.</text>
</comment>
<evidence type="ECO:0000313" key="4">
    <source>
        <dbReference type="EMBL" id="KRM33049.1"/>
    </source>
</evidence>
<dbReference type="InterPro" id="IPR036291">
    <property type="entry name" value="NAD(P)-bd_dom_sf"/>
</dbReference>
<evidence type="ECO:0000313" key="5">
    <source>
        <dbReference type="Proteomes" id="UP000051236"/>
    </source>
</evidence>
<dbReference type="AlphaFoldDB" id="A0A0R1XYW4"/>
<dbReference type="InterPro" id="IPR020904">
    <property type="entry name" value="Sc_DH/Rdtase_CS"/>
</dbReference>
<dbReference type="SUPFAM" id="SSF51735">
    <property type="entry name" value="NAD(P)-binding Rossmann-fold domains"/>
    <property type="match status" value="1"/>
</dbReference>
<dbReference type="Pfam" id="PF00106">
    <property type="entry name" value="adh_short"/>
    <property type="match status" value="1"/>
</dbReference>
<evidence type="ECO:0000256" key="2">
    <source>
        <dbReference type="ARBA" id="ARBA00023002"/>
    </source>
</evidence>
<sequence>MNLSHLAPKGGAIMDLNGHHILITGGTTGIGLGLAKAFAAQNNQILIVDDSAEKLAQVKAQLPDVLIYQANLSKADQREDLKYWVADNFADIDMLINDAEIQRWVNLKNLQHDWHWYHQELNLDFEAQIHLTMLFLPRILKQPNGAIVTVSSGLVLNPGAWAPLYTAAKAGVHGFTQALRLQLQDTDTKVFEILPPVVNGDLEDEDARIYGADLDEFIAAVIQQFQENFPEITFDTSWDQLRASKADNKTAAQENWDRFKDNQRFLKA</sequence>
<name>A0A0R1XYW4_9LACO</name>
<dbReference type="EMBL" id="AZGA01000057">
    <property type="protein sequence ID" value="KRM33049.1"/>
    <property type="molecule type" value="Genomic_DNA"/>
</dbReference>
<proteinExistence type="inferred from homology"/>
<dbReference type="Gene3D" id="3.40.50.720">
    <property type="entry name" value="NAD(P)-binding Rossmann-like Domain"/>
    <property type="match status" value="1"/>
</dbReference>
<dbReference type="PROSITE" id="PS00061">
    <property type="entry name" value="ADH_SHORT"/>
    <property type="match status" value="1"/>
</dbReference>
<dbReference type="PATRIC" id="fig|1423734.3.peg.3176"/>
<organism evidence="4 5">
    <name type="scientific">Agrilactobacillus composti DSM 18527 = JCM 14202</name>
    <dbReference type="NCBI Taxonomy" id="1423734"/>
    <lineage>
        <taxon>Bacteria</taxon>
        <taxon>Bacillati</taxon>
        <taxon>Bacillota</taxon>
        <taxon>Bacilli</taxon>
        <taxon>Lactobacillales</taxon>
        <taxon>Lactobacillaceae</taxon>
        <taxon>Agrilactobacillus</taxon>
    </lineage>
</organism>
<comment type="similarity">
    <text evidence="1 3">Belongs to the short-chain dehydrogenases/reductases (SDR) family.</text>
</comment>
<evidence type="ECO:0000256" key="3">
    <source>
        <dbReference type="RuleBase" id="RU000363"/>
    </source>
</evidence>
<accession>A0A0R1XYW4</accession>
<reference evidence="4 5" key="1">
    <citation type="journal article" date="2015" name="Genome Announc.">
        <title>Expanding the biotechnology potential of lactobacilli through comparative genomics of 213 strains and associated genera.</title>
        <authorList>
            <person name="Sun Z."/>
            <person name="Harris H.M."/>
            <person name="McCann A."/>
            <person name="Guo C."/>
            <person name="Argimon S."/>
            <person name="Zhang W."/>
            <person name="Yang X."/>
            <person name="Jeffery I.B."/>
            <person name="Cooney J.C."/>
            <person name="Kagawa T.F."/>
            <person name="Liu W."/>
            <person name="Song Y."/>
            <person name="Salvetti E."/>
            <person name="Wrobel A."/>
            <person name="Rasinkangas P."/>
            <person name="Parkhill J."/>
            <person name="Rea M.C."/>
            <person name="O'Sullivan O."/>
            <person name="Ritari J."/>
            <person name="Douillard F.P."/>
            <person name="Paul Ross R."/>
            <person name="Yang R."/>
            <person name="Briner A.E."/>
            <person name="Felis G.E."/>
            <person name="de Vos W.M."/>
            <person name="Barrangou R."/>
            <person name="Klaenhammer T.R."/>
            <person name="Caufield P.W."/>
            <person name="Cui Y."/>
            <person name="Zhang H."/>
            <person name="O'Toole P.W."/>
        </authorList>
    </citation>
    <scope>NUCLEOTIDE SEQUENCE [LARGE SCALE GENOMIC DNA]</scope>
    <source>
        <strain evidence="4 5">DSM 18527</strain>
    </source>
</reference>
<dbReference type="PANTHER" id="PTHR44196">
    <property type="entry name" value="DEHYDROGENASE/REDUCTASE SDR FAMILY MEMBER 7B"/>
    <property type="match status" value="1"/>
</dbReference>
<dbReference type="GO" id="GO:0016491">
    <property type="term" value="F:oxidoreductase activity"/>
    <property type="evidence" value="ECO:0007669"/>
    <property type="project" value="UniProtKB-KW"/>
</dbReference>
<protein>
    <submittedName>
        <fullName evidence="4">Uncharacterized protein</fullName>
    </submittedName>
</protein>
<evidence type="ECO:0000256" key="1">
    <source>
        <dbReference type="ARBA" id="ARBA00006484"/>
    </source>
</evidence>
<keyword evidence="5" id="KW-1185">Reference proteome</keyword>
<keyword evidence="2" id="KW-0560">Oxidoreductase</keyword>
<dbReference type="GO" id="GO:0016020">
    <property type="term" value="C:membrane"/>
    <property type="evidence" value="ECO:0007669"/>
    <property type="project" value="TreeGrafter"/>
</dbReference>
<dbReference type="Proteomes" id="UP000051236">
    <property type="component" value="Unassembled WGS sequence"/>
</dbReference>
<dbReference type="STRING" id="1423734.FC83_GL003126"/>
<dbReference type="PANTHER" id="PTHR44196:SF1">
    <property type="entry name" value="DEHYDROGENASE_REDUCTASE SDR FAMILY MEMBER 7B"/>
    <property type="match status" value="1"/>
</dbReference>
<dbReference type="InterPro" id="IPR002347">
    <property type="entry name" value="SDR_fam"/>
</dbReference>
<dbReference type="eggNOG" id="COG3967">
    <property type="taxonomic scope" value="Bacteria"/>
</dbReference>
<dbReference type="PRINTS" id="PR00081">
    <property type="entry name" value="GDHRDH"/>
</dbReference>